<accession>A0A9Q3EH31</accession>
<organism evidence="2 3">
    <name type="scientific">Austropuccinia psidii MF-1</name>
    <dbReference type="NCBI Taxonomy" id="1389203"/>
    <lineage>
        <taxon>Eukaryota</taxon>
        <taxon>Fungi</taxon>
        <taxon>Dikarya</taxon>
        <taxon>Basidiomycota</taxon>
        <taxon>Pucciniomycotina</taxon>
        <taxon>Pucciniomycetes</taxon>
        <taxon>Pucciniales</taxon>
        <taxon>Sphaerophragmiaceae</taxon>
        <taxon>Austropuccinia</taxon>
    </lineage>
</organism>
<dbReference type="Proteomes" id="UP000765509">
    <property type="component" value="Unassembled WGS sequence"/>
</dbReference>
<protein>
    <submittedName>
        <fullName evidence="2">Uncharacterized protein</fullName>
    </submittedName>
</protein>
<evidence type="ECO:0000313" key="2">
    <source>
        <dbReference type="EMBL" id="MBW0521103.1"/>
    </source>
</evidence>
<name>A0A9Q3EH31_9BASI</name>
<proteinExistence type="predicted"/>
<sequence length="130" mass="14447">MSSSNYSYKSGYSDLIKDFTTSKIKELLFGNPLPSFYETIAHPSSPLQSPPVLALLSRSSSVSSDTESVPEAALAFYTFIEQRFAPRLFVPDPKAYFFNQQSSHCCEEEKEPLPSQEVGANDLPIMPSKL</sequence>
<dbReference type="AlphaFoldDB" id="A0A9Q3EH31"/>
<comment type="caution">
    <text evidence="2">The sequence shown here is derived from an EMBL/GenBank/DDBJ whole genome shotgun (WGS) entry which is preliminary data.</text>
</comment>
<reference evidence="2" key="1">
    <citation type="submission" date="2021-03" db="EMBL/GenBank/DDBJ databases">
        <title>Draft genome sequence of rust myrtle Austropuccinia psidii MF-1, a brazilian biotype.</title>
        <authorList>
            <person name="Quecine M.C."/>
            <person name="Pachon D.M.R."/>
            <person name="Bonatelli M.L."/>
            <person name="Correr F.H."/>
            <person name="Franceschini L.M."/>
            <person name="Leite T.F."/>
            <person name="Margarido G.R.A."/>
            <person name="Almeida C.A."/>
            <person name="Ferrarezi J.A."/>
            <person name="Labate C.A."/>
        </authorList>
    </citation>
    <scope>NUCLEOTIDE SEQUENCE</scope>
    <source>
        <strain evidence="2">MF-1</strain>
    </source>
</reference>
<keyword evidence="3" id="KW-1185">Reference proteome</keyword>
<evidence type="ECO:0000313" key="3">
    <source>
        <dbReference type="Proteomes" id="UP000765509"/>
    </source>
</evidence>
<evidence type="ECO:0000256" key="1">
    <source>
        <dbReference type="SAM" id="MobiDB-lite"/>
    </source>
</evidence>
<gene>
    <name evidence="2" type="ORF">O181_060818</name>
</gene>
<feature type="region of interest" description="Disordered" evidence="1">
    <location>
        <begin position="108"/>
        <end position="130"/>
    </location>
</feature>
<dbReference type="EMBL" id="AVOT02028581">
    <property type="protein sequence ID" value="MBW0521103.1"/>
    <property type="molecule type" value="Genomic_DNA"/>
</dbReference>